<evidence type="ECO:0000259" key="5">
    <source>
        <dbReference type="PROSITE" id="PS50043"/>
    </source>
</evidence>
<dbReference type="RefSeq" id="WP_073476519.1">
    <property type="nucleotide sequence ID" value="NZ_FQZU01000015.1"/>
</dbReference>
<evidence type="ECO:0000313" key="6">
    <source>
        <dbReference type="EMBL" id="SHJ96946.1"/>
    </source>
</evidence>
<gene>
    <name evidence="6" type="ORF">SAMN02745216_02634</name>
</gene>
<accession>A0A1M6NMX4</accession>
<dbReference type="PROSITE" id="PS50043">
    <property type="entry name" value="HTH_LUXR_2"/>
    <property type="match status" value="1"/>
</dbReference>
<keyword evidence="4" id="KW-0175">Coiled coil</keyword>
<reference evidence="7" key="1">
    <citation type="submission" date="2016-11" db="EMBL/GenBank/DDBJ databases">
        <authorList>
            <person name="Varghese N."/>
            <person name="Submissions S."/>
        </authorList>
    </citation>
    <scope>NUCLEOTIDE SEQUENCE [LARGE SCALE GENOMIC DNA]</scope>
    <source>
        <strain evidence="7">DSM 16219</strain>
    </source>
</reference>
<keyword evidence="3" id="KW-0804">Transcription</keyword>
<evidence type="ECO:0000313" key="7">
    <source>
        <dbReference type="Proteomes" id="UP000183994"/>
    </source>
</evidence>
<feature type="coiled-coil region" evidence="4">
    <location>
        <begin position="7"/>
        <end position="34"/>
    </location>
</feature>
<dbReference type="AlphaFoldDB" id="A0A1M6NMX4"/>
<proteinExistence type="predicted"/>
<keyword evidence="7" id="KW-1185">Reference proteome</keyword>
<evidence type="ECO:0000256" key="3">
    <source>
        <dbReference type="ARBA" id="ARBA00023163"/>
    </source>
</evidence>
<dbReference type="OrthoDB" id="5411920at2"/>
<dbReference type="STRING" id="1121393.SAMN02745216_02634"/>
<dbReference type="Proteomes" id="UP000183994">
    <property type="component" value="Unassembled WGS sequence"/>
</dbReference>
<dbReference type="InterPro" id="IPR000792">
    <property type="entry name" value="Tscrpt_reg_LuxR_C"/>
</dbReference>
<dbReference type="PANTHER" id="PTHR44688:SF16">
    <property type="entry name" value="DNA-BINDING TRANSCRIPTIONAL ACTIVATOR DEVR_DOSR"/>
    <property type="match status" value="1"/>
</dbReference>
<sequence>MADKPTVASLEKKIRELEIRNGELEETNKALRTLIEQTRMASQDFQQRVVANVEDLVMVYVARLQDTNLDVDQSIFVNVIEQNLSEIVAPFMRRIGSQHANLTPREIEVANLVRMGVKSKDIAKLLKISKRAVEFHRDSLRKKLGLKKTKKNLRAYLASLG</sequence>
<dbReference type="InterPro" id="IPR036388">
    <property type="entry name" value="WH-like_DNA-bd_sf"/>
</dbReference>
<dbReference type="Pfam" id="PF00196">
    <property type="entry name" value="GerE"/>
    <property type="match status" value="1"/>
</dbReference>
<dbReference type="EMBL" id="FQZU01000015">
    <property type="protein sequence ID" value="SHJ96946.1"/>
    <property type="molecule type" value="Genomic_DNA"/>
</dbReference>
<evidence type="ECO:0000256" key="2">
    <source>
        <dbReference type="ARBA" id="ARBA00023125"/>
    </source>
</evidence>
<keyword evidence="2" id="KW-0238">DNA-binding</keyword>
<dbReference type="SUPFAM" id="SSF46894">
    <property type="entry name" value="C-terminal effector domain of the bipartite response regulators"/>
    <property type="match status" value="1"/>
</dbReference>
<dbReference type="GO" id="GO:0006355">
    <property type="term" value="P:regulation of DNA-templated transcription"/>
    <property type="evidence" value="ECO:0007669"/>
    <property type="project" value="InterPro"/>
</dbReference>
<dbReference type="GO" id="GO:0003677">
    <property type="term" value="F:DNA binding"/>
    <property type="evidence" value="ECO:0007669"/>
    <property type="project" value="UniProtKB-KW"/>
</dbReference>
<name>A0A1M6NMX4_9BACT</name>
<dbReference type="PANTHER" id="PTHR44688">
    <property type="entry name" value="DNA-BINDING TRANSCRIPTIONAL ACTIVATOR DEVR_DOSR"/>
    <property type="match status" value="1"/>
</dbReference>
<protein>
    <submittedName>
        <fullName evidence="6">Regulatory protein, luxR family</fullName>
    </submittedName>
</protein>
<evidence type="ECO:0000256" key="1">
    <source>
        <dbReference type="ARBA" id="ARBA00023015"/>
    </source>
</evidence>
<dbReference type="SMART" id="SM00421">
    <property type="entry name" value="HTH_LUXR"/>
    <property type="match status" value="1"/>
</dbReference>
<evidence type="ECO:0000256" key="4">
    <source>
        <dbReference type="SAM" id="Coils"/>
    </source>
</evidence>
<dbReference type="InterPro" id="IPR016032">
    <property type="entry name" value="Sig_transdc_resp-reg_C-effctor"/>
</dbReference>
<feature type="domain" description="HTH luxR-type" evidence="5">
    <location>
        <begin position="95"/>
        <end position="161"/>
    </location>
</feature>
<organism evidence="6 7">
    <name type="scientific">Desulfatibacillum alkenivorans DSM 16219</name>
    <dbReference type="NCBI Taxonomy" id="1121393"/>
    <lineage>
        <taxon>Bacteria</taxon>
        <taxon>Pseudomonadati</taxon>
        <taxon>Thermodesulfobacteriota</taxon>
        <taxon>Desulfobacteria</taxon>
        <taxon>Desulfobacterales</taxon>
        <taxon>Desulfatibacillaceae</taxon>
        <taxon>Desulfatibacillum</taxon>
    </lineage>
</organism>
<dbReference type="Gene3D" id="1.10.10.10">
    <property type="entry name" value="Winged helix-like DNA-binding domain superfamily/Winged helix DNA-binding domain"/>
    <property type="match status" value="1"/>
</dbReference>
<keyword evidence="1" id="KW-0805">Transcription regulation</keyword>
<dbReference type="PRINTS" id="PR00038">
    <property type="entry name" value="HTHLUXR"/>
</dbReference>